<feature type="region of interest" description="Disordered" evidence="1">
    <location>
        <begin position="1"/>
        <end position="25"/>
    </location>
</feature>
<dbReference type="Gene3D" id="3.10.400.10">
    <property type="entry name" value="Sulfate adenylyltransferase"/>
    <property type="match status" value="1"/>
</dbReference>
<comment type="caution">
    <text evidence="3">The sequence shown here is derived from an EMBL/GenBank/DDBJ whole genome shotgun (WGS) entry which is preliminary data.</text>
</comment>
<protein>
    <submittedName>
        <fullName evidence="3">RNA-binding protein</fullName>
    </submittedName>
</protein>
<proteinExistence type="predicted"/>
<gene>
    <name evidence="3" type="ORF">D2E25_0025</name>
</gene>
<evidence type="ECO:0000256" key="1">
    <source>
        <dbReference type="SAM" id="MobiDB-lite"/>
    </source>
</evidence>
<dbReference type="Proteomes" id="UP000287533">
    <property type="component" value="Unassembled WGS sequence"/>
</dbReference>
<name>A0A430FLE5_9BIFI</name>
<dbReference type="RefSeq" id="WP_241216884.1">
    <property type="nucleotide sequence ID" value="NZ_QXGL01000001.1"/>
</dbReference>
<dbReference type="PANTHER" id="PTHR39203:SF1">
    <property type="entry name" value="CYTOPLASMIC PROTEIN"/>
    <property type="match status" value="1"/>
</dbReference>
<organism evidence="3 4">
    <name type="scientific">Bifidobacterium goeldii</name>
    <dbReference type="NCBI Taxonomy" id="2306975"/>
    <lineage>
        <taxon>Bacteria</taxon>
        <taxon>Bacillati</taxon>
        <taxon>Actinomycetota</taxon>
        <taxon>Actinomycetes</taxon>
        <taxon>Bifidobacteriales</taxon>
        <taxon>Bifidobacteriaceae</taxon>
        <taxon>Bifidobacterium</taxon>
    </lineage>
</organism>
<dbReference type="InterPro" id="IPR007374">
    <property type="entry name" value="ASCH_domain"/>
</dbReference>
<sequence>MNDDTTMPSLSLPPKYENLPKAEFMTPGPERDRLVKLILDGVKTATAALLIDYTKCGDPLPRIGDRSVLVDSDGQDVAVLATTDVAVTRLADVTDQHALAEGEGDTTAAQWRRTHEEFWNSAEYRSYFADPTFPIDGDTLVVLERFKVAERL</sequence>
<dbReference type="InterPro" id="IPR015947">
    <property type="entry name" value="PUA-like_sf"/>
</dbReference>
<accession>A0A430FLE5</accession>
<dbReference type="Pfam" id="PF04266">
    <property type="entry name" value="ASCH"/>
    <property type="match status" value="1"/>
</dbReference>
<keyword evidence="4" id="KW-1185">Reference proteome</keyword>
<evidence type="ECO:0000313" key="3">
    <source>
        <dbReference type="EMBL" id="RSX53719.1"/>
    </source>
</evidence>
<feature type="domain" description="ASCH" evidence="2">
    <location>
        <begin position="24"/>
        <end position="150"/>
    </location>
</feature>
<dbReference type="SMART" id="SM01022">
    <property type="entry name" value="ASCH"/>
    <property type="match status" value="1"/>
</dbReference>
<dbReference type="PIRSF" id="PIRSF021320">
    <property type="entry name" value="DUF984"/>
    <property type="match status" value="1"/>
</dbReference>
<reference evidence="3 4" key="1">
    <citation type="submission" date="2018-09" db="EMBL/GenBank/DDBJ databases">
        <title>Characterization of the phylogenetic diversity of five novel species belonging to the genus Bifidobacterium.</title>
        <authorList>
            <person name="Lugli G.A."/>
            <person name="Duranti S."/>
            <person name="Milani C."/>
        </authorList>
    </citation>
    <scope>NUCLEOTIDE SEQUENCE [LARGE SCALE GENOMIC DNA]</scope>
    <source>
        <strain evidence="3 4">2034B</strain>
    </source>
</reference>
<dbReference type="EMBL" id="QXGL01000001">
    <property type="protein sequence ID" value="RSX53719.1"/>
    <property type="molecule type" value="Genomic_DNA"/>
</dbReference>
<evidence type="ECO:0000259" key="2">
    <source>
        <dbReference type="SMART" id="SM01022"/>
    </source>
</evidence>
<dbReference type="PANTHER" id="PTHR39203">
    <property type="entry name" value="CYTOPLASMIC PROTEIN-RELATED"/>
    <property type="match status" value="1"/>
</dbReference>
<dbReference type="InterPro" id="IPR009326">
    <property type="entry name" value="DUF984"/>
</dbReference>
<dbReference type="SUPFAM" id="SSF88697">
    <property type="entry name" value="PUA domain-like"/>
    <property type="match status" value="1"/>
</dbReference>
<dbReference type="CDD" id="cd06553">
    <property type="entry name" value="ASCH_Ef3133_like"/>
    <property type="match status" value="1"/>
</dbReference>
<dbReference type="AlphaFoldDB" id="A0A430FLE5"/>
<evidence type="ECO:0000313" key="4">
    <source>
        <dbReference type="Proteomes" id="UP000287533"/>
    </source>
</evidence>